<sequence length="121" mass="12768">MSDERRFPRWVYGTGTDPDARFSLANERTFLAWIRTSLALLAGGVALEALNLPVQPDLRFAAALVLVTIGVLAPVLAWISWARGERAIRQSSALPAPSAFGLLVVGVCVAGGLVLVGLIAA</sequence>
<keyword evidence="9" id="KW-1185">Reference proteome</keyword>
<dbReference type="InterPro" id="IPR003807">
    <property type="entry name" value="DUF202"/>
</dbReference>
<evidence type="ECO:0000256" key="1">
    <source>
        <dbReference type="ARBA" id="ARBA00004651"/>
    </source>
</evidence>
<evidence type="ECO:0000313" key="8">
    <source>
        <dbReference type="EMBL" id="NUU18375.1"/>
    </source>
</evidence>
<feature type="domain" description="DUF202" evidence="7">
    <location>
        <begin position="21"/>
        <end position="86"/>
    </location>
</feature>
<keyword evidence="4 6" id="KW-1133">Transmembrane helix</keyword>
<dbReference type="PANTHER" id="PTHR34187:SF2">
    <property type="entry name" value="DUF202 DOMAIN-CONTAINING PROTEIN"/>
    <property type="match status" value="1"/>
</dbReference>
<keyword evidence="2" id="KW-1003">Cell membrane</keyword>
<gene>
    <name evidence="8" type="ORF">HP550_14050</name>
</gene>
<protein>
    <submittedName>
        <fullName evidence="8">DUF202 domain-containing protein</fullName>
    </submittedName>
</protein>
<dbReference type="Proteomes" id="UP000565724">
    <property type="component" value="Unassembled WGS sequence"/>
</dbReference>
<dbReference type="EMBL" id="JABMCI010000067">
    <property type="protein sequence ID" value="NUU18375.1"/>
    <property type="molecule type" value="Genomic_DNA"/>
</dbReference>
<feature type="transmembrane region" description="Helical" evidence="6">
    <location>
        <begin position="30"/>
        <end position="52"/>
    </location>
</feature>
<reference evidence="8 9" key="1">
    <citation type="submission" date="2020-05" db="EMBL/GenBank/DDBJ databases">
        <title>Genome Sequencing of Type Strains.</title>
        <authorList>
            <person name="Lemaire J.F."/>
            <person name="Inderbitzin P."/>
            <person name="Gregorio O.A."/>
            <person name="Collins S.B."/>
            <person name="Wespe N."/>
            <person name="Knight-Connoni V."/>
        </authorList>
    </citation>
    <scope>NUCLEOTIDE SEQUENCE [LARGE SCALE GENOMIC DNA]</scope>
    <source>
        <strain evidence="8 9">ATCC 25174</strain>
    </source>
</reference>
<evidence type="ECO:0000256" key="4">
    <source>
        <dbReference type="ARBA" id="ARBA00022989"/>
    </source>
</evidence>
<name>A0A7Y6A3Q9_9CELL</name>
<evidence type="ECO:0000256" key="6">
    <source>
        <dbReference type="SAM" id="Phobius"/>
    </source>
</evidence>
<keyword evidence="5 6" id="KW-0472">Membrane</keyword>
<proteinExistence type="predicted"/>
<comment type="caution">
    <text evidence="8">The sequence shown here is derived from an EMBL/GenBank/DDBJ whole genome shotgun (WGS) entry which is preliminary data.</text>
</comment>
<accession>A0A7Y6A3Q9</accession>
<dbReference type="RefSeq" id="WP_175348306.1">
    <property type="nucleotide sequence ID" value="NZ_JABMCI010000067.1"/>
</dbReference>
<evidence type="ECO:0000256" key="2">
    <source>
        <dbReference type="ARBA" id="ARBA00022475"/>
    </source>
</evidence>
<dbReference type="Pfam" id="PF02656">
    <property type="entry name" value="DUF202"/>
    <property type="match status" value="1"/>
</dbReference>
<feature type="transmembrane region" description="Helical" evidence="6">
    <location>
        <begin position="58"/>
        <end position="79"/>
    </location>
</feature>
<evidence type="ECO:0000259" key="7">
    <source>
        <dbReference type="Pfam" id="PF02656"/>
    </source>
</evidence>
<dbReference type="InterPro" id="IPR052053">
    <property type="entry name" value="IM_YidH-like"/>
</dbReference>
<feature type="transmembrane region" description="Helical" evidence="6">
    <location>
        <begin position="100"/>
        <end position="120"/>
    </location>
</feature>
<evidence type="ECO:0000313" key="9">
    <source>
        <dbReference type="Proteomes" id="UP000565724"/>
    </source>
</evidence>
<keyword evidence="3 6" id="KW-0812">Transmembrane</keyword>
<evidence type="ECO:0000256" key="3">
    <source>
        <dbReference type="ARBA" id="ARBA00022692"/>
    </source>
</evidence>
<organism evidence="8 9">
    <name type="scientific">Cellulomonas humilata</name>
    <dbReference type="NCBI Taxonomy" id="144055"/>
    <lineage>
        <taxon>Bacteria</taxon>
        <taxon>Bacillati</taxon>
        <taxon>Actinomycetota</taxon>
        <taxon>Actinomycetes</taxon>
        <taxon>Micrococcales</taxon>
        <taxon>Cellulomonadaceae</taxon>
        <taxon>Cellulomonas</taxon>
    </lineage>
</organism>
<evidence type="ECO:0000256" key="5">
    <source>
        <dbReference type="ARBA" id="ARBA00023136"/>
    </source>
</evidence>
<comment type="subcellular location">
    <subcellularLocation>
        <location evidence="1">Cell membrane</location>
        <topology evidence="1">Multi-pass membrane protein</topology>
    </subcellularLocation>
</comment>
<dbReference type="PANTHER" id="PTHR34187">
    <property type="entry name" value="FGR18P"/>
    <property type="match status" value="1"/>
</dbReference>
<dbReference type="GO" id="GO:0005886">
    <property type="term" value="C:plasma membrane"/>
    <property type="evidence" value="ECO:0007669"/>
    <property type="project" value="UniProtKB-SubCell"/>
</dbReference>
<dbReference type="AlphaFoldDB" id="A0A7Y6A3Q9"/>